<dbReference type="PANTHER" id="PTHR15046">
    <property type="entry name" value="GLYCO_TRANS_2-LIKE DOMAIN-CONTAINING PROTEIN"/>
    <property type="match status" value="1"/>
</dbReference>
<dbReference type="InterPro" id="IPR001173">
    <property type="entry name" value="Glyco_trans_2-like"/>
</dbReference>
<accession>A0A5A9N895</accession>
<comment type="caution">
    <text evidence="2">The sequence shown here is derived from an EMBL/GenBank/DDBJ whole genome shotgun (WGS) entry which is preliminary data.</text>
</comment>
<sequence>MLINKNETEYPHLFDPAFHRLLNSSDQASSIGSLYVIPTPSMTLYLSPNRSSCDCEDESVLYQNVPTDQLDDIIKRRKKEYKDYLLRMKANVRILVAPANSPLQYPISGFTVAPQQRSDIPGLALHTQKGKMYKVTLRVDSGVLAVKDAPDEKEVNGQDKSALTITSASLPQLNKLLSRVTYTSTIYHIRTSDLVHFSFENHKVTFPILIRRPTVPVLYDPGNDINSLVTIATKTFLRYKQLHILLKSIRRVYPKIKIIIADDSLKPESISGDNIEQYIMPPAQGWFAGRNLAVSQVETKYFLWVDDDFEFLNETRIESFVEIMEEFPELDVVGGVVSGNQFYYTLEYVEGDDGGCMKRIEGRHHSPLPGHDGCFFVDVVVNFFLARTDAVRRVGFDPFLKRVAHTEFFIDGLGKLLVVSCKHLSIGHQTHEEQMEYDPYRNQRKEEEQMKLAHHYFKNYLKCIKY</sequence>
<dbReference type="GO" id="GO:0006047">
    <property type="term" value="P:UDP-N-acetylglucosamine metabolic process"/>
    <property type="evidence" value="ECO:0007669"/>
    <property type="project" value="TreeGrafter"/>
</dbReference>
<keyword evidence="3" id="KW-1185">Reference proteome</keyword>
<gene>
    <name evidence="2" type="ORF">E1301_Tti004703</name>
</gene>
<dbReference type="CDD" id="cd00761">
    <property type="entry name" value="Glyco_tranf_GTA_type"/>
    <property type="match status" value="1"/>
</dbReference>
<dbReference type="PANTHER" id="PTHR15046:SF2">
    <property type="entry name" value="BETA-1,4 N-ACETYLGALACTOSAMINYLTRANSFERASE 2"/>
    <property type="match status" value="1"/>
</dbReference>
<dbReference type="GO" id="GO:0008376">
    <property type="term" value="F:acetylgalactosaminyltransferase activity"/>
    <property type="evidence" value="ECO:0007669"/>
    <property type="project" value="TreeGrafter"/>
</dbReference>
<dbReference type="Pfam" id="PF00535">
    <property type="entry name" value="Glycos_transf_2"/>
    <property type="match status" value="1"/>
</dbReference>
<keyword evidence="2" id="KW-0808">Transferase</keyword>
<proteinExistence type="predicted"/>
<reference evidence="2 3" key="1">
    <citation type="journal article" date="2019" name="Mol. Ecol. Resour.">
        <title>Chromosome-level genome assembly of Triplophysa tibetana, a fish adapted to the harsh high-altitude environment of the Tibetan Plateau.</title>
        <authorList>
            <person name="Yang X."/>
            <person name="Liu H."/>
            <person name="Ma Z."/>
            <person name="Zou Y."/>
            <person name="Zou M."/>
            <person name="Mao Y."/>
            <person name="Li X."/>
            <person name="Wang H."/>
            <person name="Chen T."/>
            <person name="Wang W."/>
            <person name="Yang R."/>
        </authorList>
    </citation>
    <scope>NUCLEOTIDE SEQUENCE [LARGE SCALE GENOMIC DNA]</scope>
    <source>
        <strain evidence="2">TTIB1903HZAU</strain>
        <tissue evidence="2">Muscle</tissue>
    </source>
</reference>
<evidence type="ECO:0000259" key="1">
    <source>
        <dbReference type="Pfam" id="PF00535"/>
    </source>
</evidence>
<evidence type="ECO:0000313" key="2">
    <source>
        <dbReference type="EMBL" id="KAA0705940.1"/>
    </source>
</evidence>
<dbReference type="EMBL" id="SOYY01000021">
    <property type="protein sequence ID" value="KAA0705940.1"/>
    <property type="molecule type" value="Genomic_DNA"/>
</dbReference>
<dbReference type="GO" id="GO:0019276">
    <property type="term" value="P:UDP-N-acetylgalactosamine metabolic process"/>
    <property type="evidence" value="ECO:0007669"/>
    <property type="project" value="TreeGrafter"/>
</dbReference>
<name>A0A5A9N895_9TELE</name>
<evidence type="ECO:0000313" key="3">
    <source>
        <dbReference type="Proteomes" id="UP000324632"/>
    </source>
</evidence>
<dbReference type="Proteomes" id="UP000324632">
    <property type="component" value="Chromosome 21"/>
</dbReference>
<protein>
    <submittedName>
        <fullName evidence="2">Beta-1,4 N-acetylgalactosaminyltransferase 2</fullName>
    </submittedName>
</protein>
<dbReference type="Gene3D" id="3.90.550.10">
    <property type="entry name" value="Spore Coat Polysaccharide Biosynthesis Protein SpsA, Chain A"/>
    <property type="match status" value="1"/>
</dbReference>
<feature type="domain" description="Glycosyltransferase 2-like" evidence="1">
    <location>
        <begin position="231"/>
        <end position="344"/>
    </location>
</feature>
<dbReference type="AlphaFoldDB" id="A0A5A9N895"/>
<dbReference type="InterPro" id="IPR029044">
    <property type="entry name" value="Nucleotide-diphossugar_trans"/>
</dbReference>
<dbReference type="SUPFAM" id="SSF53448">
    <property type="entry name" value="Nucleotide-diphospho-sugar transferases"/>
    <property type="match status" value="1"/>
</dbReference>
<organism evidence="2 3">
    <name type="scientific">Triplophysa tibetana</name>
    <dbReference type="NCBI Taxonomy" id="1572043"/>
    <lineage>
        <taxon>Eukaryota</taxon>
        <taxon>Metazoa</taxon>
        <taxon>Chordata</taxon>
        <taxon>Craniata</taxon>
        <taxon>Vertebrata</taxon>
        <taxon>Euteleostomi</taxon>
        <taxon>Actinopterygii</taxon>
        <taxon>Neopterygii</taxon>
        <taxon>Teleostei</taxon>
        <taxon>Ostariophysi</taxon>
        <taxon>Cypriniformes</taxon>
        <taxon>Nemacheilidae</taxon>
        <taxon>Triplophysa</taxon>
    </lineage>
</organism>